<comment type="caution">
    <text evidence="1">The sequence shown here is derived from an EMBL/GenBank/DDBJ whole genome shotgun (WGS) entry which is preliminary data.</text>
</comment>
<name>A0A2N1N1S4_9GLOM</name>
<accession>A0A2N1N1S4</accession>
<reference evidence="1 2" key="2">
    <citation type="submission" date="2017-10" db="EMBL/GenBank/DDBJ databases">
        <title>Extensive intraspecific genome diversity in a model arbuscular mycorrhizal fungus.</title>
        <authorList>
            <person name="Chen E.C.H."/>
            <person name="Morin E."/>
            <person name="Baudet D."/>
            <person name="Noel J."/>
            <person name="Ndikumana S."/>
            <person name="Charron P."/>
            <person name="St-Onge C."/>
            <person name="Giorgi J."/>
            <person name="Grigoriev I.V."/>
            <person name="Roux C."/>
            <person name="Martin F.M."/>
            <person name="Corradi N."/>
        </authorList>
    </citation>
    <scope>NUCLEOTIDE SEQUENCE [LARGE SCALE GENOMIC DNA]</scope>
    <source>
        <strain evidence="1 2">C2</strain>
    </source>
</reference>
<proteinExistence type="predicted"/>
<sequence>MFKVDGAEYTFSTWFAGILKKDFINILLTAKSEKEVAKKAKKAEDKGSPEWIAFIEEHFESAEMYEAGMTKERAKKILDAIDDNRAGKKFIPGGPNVILTKKTKPSFWVEIDEKFLVKIIQGEKQSEYIELDANAVVYGLYQIWKSDTKRGYGLTSTRKQKIGTWEKKMRQSGARVEDVAELEKILKRPIKLLDITHGTIFNSRKYRTGRFEEIEMVIHNGHAFPRNHHFPRD</sequence>
<dbReference type="VEuPathDB" id="FungiDB:RhiirA1_481483"/>
<dbReference type="VEuPathDB" id="FungiDB:RhiirFUN_001190"/>
<reference evidence="1 2" key="1">
    <citation type="submission" date="2016-04" db="EMBL/GenBank/DDBJ databases">
        <title>Genome analyses suggest a sexual origin of heterokaryosis in a supposedly ancient asexual fungus.</title>
        <authorList>
            <person name="Ropars J."/>
            <person name="Sedzielewska K."/>
            <person name="Noel J."/>
            <person name="Charron P."/>
            <person name="Farinelli L."/>
            <person name="Marton T."/>
            <person name="Kruger M."/>
            <person name="Pelin A."/>
            <person name="Brachmann A."/>
            <person name="Corradi N."/>
        </authorList>
    </citation>
    <scope>NUCLEOTIDE SEQUENCE [LARGE SCALE GENOMIC DNA]</scope>
    <source>
        <strain evidence="1 2">C2</strain>
    </source>
</reference>
<evidence type="ECO:0000313" key="2">
    <source>
        <dbReference type="Proteomes" id="UP000233469"/>
    </source>
</evidence>
<evidence type="ECO:0000313" key="1">
    <source>
        <dbReference type="EMBL" id="PKK67855.1"/>
    </source>
</evidence>
<protein>
    <submittedName>
        <fullName evidence="1">Uncharacterized protein</fullName>
    </submittedName>
</protein>
<dbReference type="VEuPathDB" id="FungiDB:FUN_008046"/>
<dbReference type="Proteomes" id="UP000233469">
    <property type="component" value="Unassembled WGS sequence"/>
</dbReference>
<organism evidence="1 2">
    <name type="scientific">Rhizophagus irregularis</name>
    <dbReference type="NCBI Taxonomy" id="588596"/>
    <lineage>
        <taxon>Eukaryota</taxon>
        <taxon>Fungi</taxon>
        <taxon>Fungi incertae sedis</taxon>
        <taxon>Mucoromycota</taxon>
        <taxon>Glomeromycotina</taxon>
        <taxon>Glomeromycetes</taxon>
        <taxon>Glomerales</taxon>
        <taxon>Glomeraceae</taxon>
        <taxon>Rhizophagus</taxon>
    </lineage>
</organism>
<gene>
    <name evidence="1" type="ORF">RhiirC2_782991</name>
</gene>
<dbReference type="EMBL" id="LLXL01000908">
    <property type="protein sequence ID" value="PKK67855.1"/>
    <property type="molecule type" value="Genomic_DNA"/>
</dbReference>
<dbReference type="AlphaFoldDB" id="A0A2N1N1S4"/>